<keyword evidence="1 2" id="KW-0808">Transferase</keyword>
<sequence length="86" mass="9489">MKTKGKVVGWAPQIQVLKHSSIGVHVTHCGYNSAIESILDNHMNARMVEEVWGVGVTVEGGKITKNGMIKSLETIFQQENGKKIRD</sequence>
<dbReference type="InterPro" id="IPR002213">
    <property type="entry name" value="UDP_glucos_trans"/>
</dbReference>
<name>B9RY55_RICCO</name>
<dbReference type="GO" id="GO:0047213">
    <property type="term" value="F:anthocyanidin 3-O-glucosyltransferase activity"/>
    <property type="evidence" value="ECO:0007669"/>
    <property type="project" value="UniProtKB-EC"/>
</dbReference>
<evidence type="ECO:0000313" key="3">
    <source>
        <dbReference type="Proteomes" id="UP000008311"/>
    </source>
</evidence>
<keyword evidence="3" id="KW-1185">Reference proteome</keyword>
<proteinExistence type="predicted"/>
<dbReference type="Gene3D" id="3.40.50.2000">
    <property type="entry name" value="Glycogen Phosphorylase B"/>
    <property type="match status" value="1"/>
</dbReference>
<evidence type="ECO:0000313" key="2">
    <source>
        <dbReference type="EMBL" id="EEF43564.1"/>
    </source>
</evidence>
<keyword evidence="2" id="KW-0328">Glycosyltransferase</keyword>
<dbReference type="PANTHER" id="PTHR48045">
    <property type="entry name" value="UDP-GLYCOSYLTRANSFERASE 72B1"/>
    <property type="match status" value="1"/>
</dbReference>
<organism evidence="2 3">
    <name type="scientific">Ricinus communis</name>
    <name type="common">Castor bean</name>
    <dbReference type="NCBI Taxonomy" id="3988"/>
    <lineage>
        <taxon>Eukaryota</taxon>
        <taxon>Viridiplantae</taxon>
        <taxon>Streptophyta</taxon>
        <taxon>Embryophyta</taxon>
        <taxon>Tracheophyta</taxon>
        <taxon>Spermatophyta</taxon>
        <taxon>Magnoliopsida</taxon>
        <taxon>eudicotyledons</taxon>
        <taxon>Gunneridae</taxon>
        <taxon>Pentapetalae</taxon>
        <taxon>rosids</taxon>
        <taxon>fabids</taxon>
        <taxon>Malpighiales</taxon>
        <taxon>Euphorbiaceae</taxon>
        <taxon>Acalyphoideae</taxon>
        <taxon>Acalypheae</taxon>
        <taxon>Ricinus</taxon>
    </lineage>
</organism>
<reference evidence="3" key="1">
    <citation type="journal article" date="2010" name="Nat. Biotechnol.">
        <title>Draft genome sequence of the oilseed species Ricinus communis.</title>
        <authorList>
            <person name="Chan A.P."/>
            <person name="Crabtree J."/>
            <person name="Zhao Q."/>
            <person name="Lorenzi H."/>
            <person name="Orvis J."/>
            <person name="Puiu D."/>
            <person name="Melake-Berhan A."/>
            <person name="Jones K.M."/>
            <person name="Redman J."/>
            <person name="Chen G."/>
            <person name="Cahoon E.B."/>
            <person name="Gedil M."/>
            <person name="Stanke M."/>
            <person name="Haas B.J."/>
            <person name="Wortman J.R."/>
            <person name="Fraser-Liggett C.M."/>
            <person name="Ravel J."/>
            <person name="Rabinowicz P.D."/>
        </authorList>
    </citation>
    <scope>NUCLEOTIDE SEQUENCE [LARGE SCALE GENOMIC DNA]</scope>
    <source>
        <strain evidence="3">cv. Hale</strain>
    </source>
</reference>
<dbReference type="STRING" id="3988.B9RY55"/>
<dbReference type="Proteomes" id="UP000008311">
    <property type="component" value="Unassembled WGS sequence"/>
</dbReference>
<dbReference type="InParanoid" id="B9RY55"/>
<dbReference type="AlphaFoldDB" id="B9RY55"/>
<dbReference type="EMBL" id="EQ973830">
    <property type="protein sequence ID" value="EEF43564.1"/>
    <property type="molecule type" value="Genomic_DNA"/>
</dbReference>
<dbReference type="eggNOG" id="KOG1192">
    <property type="taxonomic scope" value="Eukaryota"/>
</dbReference>
<evidence type="ECO:0000256" key="1">
    <source>
        <dbReference type="ARBA" id="ARBA00022679"/>
    </source>
</evidence>
<dbReference type="SUPFAM" id="SSF53756">
    <property type="entry name" value="UDP-Glycosyltransferase/glycogen phosphorylase"/>
    <property type="match status" value="1"/>
</dbReference>
<dbReference type="EC" id="2.4.1.115" evidence="2"/>
<dbReference type="PANTHER" id="PTHR48045:SF34">
    <property type="entry name" value="ISOFLAVONE 7-O-GLUCOSYLTRANSFERASE 1-LIKE"/>
    <property type="match status" value="1"/>
</dbReference>
<dbReference type="Pfam" id="PF00201">
    <property type="entry name" value="UDPGT"/>
    <property type="match status" value="1"/>
</dbReference>
<protein>
    <submittedName>
        <fullName evidence="2">UDP-glucosyltransferase, putative</fullName>
        <ecNumber evidence="2">2.4.1.115</ecNumber>
    </submittedName>
</protein>
<accession>B9RY55</accession>
<gene>
    <name evidence="2" type="ORF">RCOM_0810290</name>
</gene>